<proteinExistence type="predicted"/>
<keyword evidence="4" id="KW-1185">Reference proteome</keyword>
<keyword evidence="2" id="KW-0732">Signal</keyword>
<organism evidence="3 4">
    <name type="scientific">Serinibacter salmoneus</name>
    <dbReference type="NCBI Taxonomy" id="556530"/>
    <lineage>
        <taxon>Bacteria</taxon>
        <taxon>Bacillati</taxon>
        <taxon>Actinomycetota</taxon>
        <taxon>Actinomycetes</taxon>
        <taxon>Micrococcales</taxon>
        <taxon>Beutenbergiaceae</taxon>
        <taxon>Serinibacter</taxon>
    </lineage>
</organism>
<feature type="region of interest" description="Disordered" evidence="1">
    <location>
        <begin position="40"/>
        <end position="65"/>
    </location>
</feature>
<dbReference type="EMBL" id="PDJD01000001">
    <property type="protein sequence ID" value="PFG20113.1"/>
    <property type="molecule type" value="Genomic_DNA"/>
</dbReference>
<reference evidence="3 4" key="1">
    <citation type="submission" date="2017-10" db="EMBL/GenBank/DDBJ databases">
        <title>Sequencing the genomes of 1000 actinobacteria strains.</title>
        <authorList>
            <person name="Klenk H.-P."/>
        </authorList>
    </citation>
    <scope>NUCLEOTIDE SEQUENCE [LARGE SCALE GENOMIC DNA]</scope>
    <source>
        <strain evidence="3 4">DSM 21801</strain>
    </source>
</reference>
<evidence type="ECO:0000313" key="4">
    <source>
        <dbReference type="Proteomes" id="UP000224915"/>
    </source>
</evidence>
<evidence type="ECO:0000313" key="3">
    <source>
        <dbReference type="EMBL" id="PFG20113.1"/>
    </source>
</evidence>
<evidence type="ECO:0000256" key="1">
    <source>
        <dbReference type="SAM" id="MobiDB-lite"/>
    </source>
</evidence>
<name>A0A2A9D0E1_9MICO</name>
<feature type="compositionally biased region" description="Low complexity" evidence="1">
    <location>
        <begin position="54"/>
        <end position="65"/>
    </location>
</feature>
<accession>A0A2A9D0E1</accession>
<feature type="chain" id="PRO_5039079897" description="Mce-associated membrane protein" evidence="2">
    <location>
        <begin position="40"/>
        <end position="223"/>
    </location>
</feature>
<comment type="caution">
    <text evidence="3">The sequence shown here is derived from an EMBL/GenBank/DDBJ whole genome shotgun (WGS) entry which is preliminary data.</text>
</comment>
<sequence length="223" mass="23392">MAHRTRFGRAGAARTRSARCATRASCATLAAVATLATTACTPGEPSSSAPPTPSASAPSALTPSPDPSTIAIGTWWNADELAFIAEATAFYRATFDQLIAGMQRRYADPEHVAALVAVHTAKAREDLLEEIRLAREDDLTLIGTPRLTHTAVRSLVASPVVSAIVLEVCVDWSPTGSGRAVEPLTVTIMRSADGALRIRAIQGADDVPCPARGDPLRPGTPQE</sequence>
<evidence type="ECO:0008006" key="5">
    <source>
        <dbReference type="Google" id="ProtNLM"/>
    </source>
</evidence>
<feature type="signal peptide" evidence="2">
    <location>
        <begin position="1"/>
        <end position="39"/>
    </location>
</feature>
<dbReference type="Proteomes" id="UP000224915">
    <property type="component" value="Unassembled WGS sequence"/>
</dbReference>
<dbReference type="RefSeq" id="WP_098469142.1">
    <property type="nucleotide sequence ID" value="NZ_PDJD01000001.1"/>
</dbReference>
<protein>
    <recommendedName>
        <fullName evidence="5">Mce-associated membrane protein</fullName>
    </recommendedName>
</protein>
<evidence type="ECO:0000256" key="2">
    <source>
        <dbReference type="SAM" id="SignalP"/>
    </source>
</evidence>
<gene>
    <name evidence="3" type="ORF">ATL40_1698</name>
</gene>
<dbReference type="AlphaFoldDB" id="A0A2A9D0E1"/>